<reference evidence="4" key="2">
    <citation type="submission" date="2017-02" db="EMBL/GenBank/DDBJ databases">
        <title>Sunflower complete genome.</title>
        <authorList>
            <person name="Langlade N."/>
            <person name="Munos S."/>
        </authorList>
    </citation>
    <scope>NUCLEOTIDE SEQUENCE [LARGE SCALE GENOMIC DNA]</scope>
    <source>
        <tissue evidence="4">Leaves</tissue>
    </source>
</reference>
<dbReference type="InParanoid" id="A0A251VGN0"/>
<proteinExistence type="predicted"/>
<keyword evidence="3" id="KW-0371">Homeobox</keyword>
<dbReference type="EMBL" id="CM007891">
    <property type="protein sequence ID" value="OTG34730.1"/>
    <property type="molecule type" value="Genomic_DNA"/>
</dbReference>
<reference evidence="3" key="3">
    <citation type="submission" date="2020-06" db="EMBL/GenBank/DDBJ databases">
        <title>Helianthus annuus Genome sequencing and assembly Release 2.</title>
        <authorList>
            <person name="Gouzy J."/>
            <person name="Langlade N."/>
            <person name="Munos S."/>
        </authorList>
    </citation>
    <scope>NUCLEOTIDE SEQUENCE</scope>
    <source>
        <tissue evidence="3">Leaves</tissue>
    </source>
</reference>
<dbReference type="InterPro" id="IPR057287">
    <property type="entry name" value="Ndx_N"/>
</dbReference>
<dbReference type="PANTHER" id="PTHR35743:SF1">
    <property type="entry name" value="NODULIN HOMEOBOX"/>
    <property type="match status" value="1"/>
</dbReference>
<protein>
    <submittedName>
        <fullName evidence="3">Nodulin homeobox protein</fullName>
    </submittedName>
</protein>
<evidence type="ECO:0000313" key="5">
    <source>
        <dbReference type="Proteomes" id="UP000215914"/>
    </source>
</evidence>
<dbReference type="GO" id="GO:0009908">
    <property type="term" value="P:flower development"/>
    <property type="evidence" value="ECO:0007669"/>
    <property type="project" value="InterPro"/>
</dbReference>
<feature type="domain" description="Nodulin homeobox N-terminal" evidence="2">
    <location>
        <begin position="11"/>
        <end position="106"/>
    </location>
</feature>
<feature type="region of interest" description="Disordered" evidence="1">
    <location>
        <begin position="145"/>
        <end position="183"/>
    </location>
</feature>
<dbReference type="AlphaFoldDB" id="A0A251VGN0"/>
<dbReference type="Pfam" id="PF25246">
    <property type="entry name" value="Nodulin_N"/>
    <property type="match status" value="1"/>
</dbReference>
<dbReference type="InterPro" id="IPR039325">
    <property type="entry name" value="NDX"/>
</dbReference>
<keyword evidence="3" id="KW-0238">DNA-binding</keyword>
<evidence type="ECO:0000313" key="4">
    <source>
        <dbReference type="EMBL" id="OTG34730.1"/>
    </source>
</evidence>
<evidence type="ECO:0000256" key="1">
    <source>
        <dbReference type="SAM" id="MobiDB-lite"/>
    </source>
</evidence>
<name>A0A251VGN0_HELAN</name>
<evidence type="ECO:0000313" key="3">
    <source>
        <dbReference type="EMBL" id="KAF5781741.1"/>
    </source>
</evidence>
<keyword evidence="5" id="KW-1185">Reference proteome</keyword>
<evidence type="ECO:0000259" key="2">
    <source>
        <dbReference type="Pfam" id="PF25246"/>
    </source>
</evidence>
<feature type="region of interest" description="Disordered" evidence="1">
    <location>
        <begin position="111"/>
        <end position="130"/>
    </location>
</feature>
<dbReference type="GO" id="GO:0003697">
    <property type="term" value="F:single-stranded DNA binding"/>
    <property type="evidence" value="ECO:0007669"/>
    <property type="project" value="InterPro"/>
</dbReference>
<accession>A0A251VGN0</accession>
<dbReference type="EMBL" id="MNCJ02000326">
    <property type="protein sequence ID" value="KAF5781741.1"/>
    <property type="molecule type" value="Genomic_DNA"/>
</dbReference>
<dbReference type="Gramene" id="mRNA:HanXRQr2_Chr11g0487351">
    <property type="protein sequence ID" value="mRNA:HanXRQr2_Chr11g0487351"/>
    <property type="gene ID" value="HanXRQr2_Chr11g0487351"/>
</dbReference>
<sequence>MRKMRSANVMQQNDLISGVEWLPILSSKDLGKLIRDAMNGIIKYTINGSSFEINVENLGRPLVQHIMKDIVSSLKPDEQHFKYLLSGLKLLHTLWNIASHHSTLARVKGSVPQIEGTSDAKDAEPDSILKARDSGKLPQLTWVEDGRGLDDLSGPEMSGLGHMVKPNTSKADGSPSASNGLDTNIVIYSS</sequence>
<feature type="compositionally biased region" description="Basic and acidic residues" evidence="1">
    <location>
        <begin position="118"/>
        <end position="130"/>
    </location>
</feature>
<gene>
    <name evidence="4" type="ORF">HannXRQ_Chr02g0048981</name>
    <name evidence="3" type="ORF">HanXRQr2_Chr11g0487351</name>
</gene>
<dbReference type="Proteomes" id="UP000215914">
    <property type="component" value="Chromosome 2"/>
</dbReference>
<organism evidence="4 5">
    <name type="scientific">Helianthus annuus</name>
    <name type="common">Common sunflower</name>
    <dbReference type="NCBI Taxonomy" id="4232"/>
    <lineage>
        <taxon>Eukaryota</taxon>
        <taxon>Viridiplantae</taxon>
        <taxon>Streptophyta</taxon>
        <taxon>Embryophyta</taxon>
        <taxon>Tracheophyta</taxon>
        <taxon>Spermatophyta</taxon>
        <taxon>Magnoliopsida</taxon>
        <taxon>eudicotyledons</taxon>
        <taxon>Gunneridae</taxon>
        <taxon>Pentapetalae</taxon>
        <taxon>asterids</taxon>
        <taxon>campanulids</taxon>
        <taxon>Asterales</taxon>
        <taxon>Asteraceae</taxon>
        <taxon>Asteroideae</taxon>
        <taxon>Heliantheae alliance</taxon>
        <taxon>Heliantheae</taxon>
        <taxon>Helianthus</taxon>
    </lineage>
</organism>
<feature type="compositionally biased region" description="Polar residues" evidence="1">
    <location>
        <begin position="166"/>
        <end position="183"/>
    </location>
</feature>
<dbReference type="PANTHER" id="PTHR35743">
    <property type="entry name" value="NODULIN HOMEOBOX"/>
    <property type="match status" value="1"/>
</dbReference>
<reference evidence="3 5" key="1">
    <citation type="journal article" date="2017" name="Nature">
        <title>The sunflower genome provides insights into oil metabolism, flowering and Asterid evolution.</title>
        <authorList>
            <person name="Badouin H."/>
            <person name="Gouzy J."/>
            <person name="Grassa C.J."/>
            <person name="Murat F."/>
            <person name="Staton S.E."/>
            <person name="Cottret L."/>
            <person name="Lelandais-Briere C."/>
            <person name="Owens G.L."/>
            <person name="Carrere S."/>
            <person name="Mayjonade B."/>
            <person name="Legrand L."/>
            <person name="Gill N."/>
            <person name="Kane N.C."/>
            <person name="Bowers J.E."/>
            <person name="Hubner S."/>
            <person name="Bellec A."/>
            <person name="Berard A."/>
            <person name="Berges H."/>
            <person name="Blanchet N."/>
            <person name="Boniface M.C."/>
            <person name="Brunel D."/>
            <person name="Catrice O."/>
            <person name="Chaidir N."/>
            <person name="Claudel C."/>
            <person name="Donnadieu C."/>
            <person name="Faraut T."/>
            <person name="Fievet G."/>
            <person name="Helmstetter N."/>
            <person name="King M."/>
            <person name="Knapp S.J."/>
            <person name="Lai Z."/>
            <person name="Le Paslier M.C."/>
            <person name="Lippi Y."/>
            <person name="Lorenzon L."/>
            <person name="Mandel J.R."/>
            <person name="Marage G."/>
            <person name="Marchand G."/>
            <person name="Marquand E."/>
            <person name="Bret-Mestries E."/>
            <person name="Morien E."/>
            <person name="Nambeesan S."/>
            <person name="Nguyen T."/>
            <person name="Pegot-Espagnet P."/>
            <person name="Pouilly N."/>
            <person name="Raftis F."/>
            <person name="Sallet E."/>
            <person name="Schiex T."/>
            <person name="Thomas J."/>
            <person name="Vandecasteele C."/>
            <person name="Vares D."/>
            <person name="Vear F."/>
            <person name="Vautrin S."/>
            <person name="Crespi M."/>
            <person name="Mangin B."/>
            <person name="Burke J.M."/>
            <person name="Salse J."/>
            <person name="Munos S."/>
            <person name="Vincourt P."/>
            <person name="Rieseberg L.H."/>
            <person name="Langlade N.B."/>
        </authorList>
    </citation>
    <scope>NUCLEOTIDE SEQUENCE [LARGE SCALE GENOMIC DNA]</scope>
    <source>
        <strain evidence="5">cv. SF193</strain>
        <tissue evidence="3">Leaves</tissue>
    </source>
</reference>